<gene>
    <name evidence="2" type="ORF">BN7_5870</name>
</gene>
<reference evidence="2 3" key="1">
    <citation type="journal article" date="2012" name="Eukaryot. Cell">
        <title>Draft genome sequence of Wickerhamomyces ciferrii NRRL Y-1031 F-60-10.</title>
        <authorList>
            <person name="Schneider J."/>
            <person name="Andrea H."/>
            <person name="Blom J."/>
            <person name="Jaenicke S."/>
            <person name="Ruckert C."/>
            <person name="Schorsch C."/>
            <person name="Szczepanowski R."/>
            <person name="Farwick M."/>
            <person name="Goesmann A."/>
            <person name="Puhler A."/>
            <person name="Schaffer S."/>
            <person name="Tauch A."/>
            <person name="Kohler T."/>
            <person name="Brinkrolf K."/>
        </authorList>
    </citation>
    <scope>NUCLEOTIDE SEQUENCE [LARGE SCALE GENOMIC DNA]</scope>
    <source>
        <strain evidence="3">ATCC 14091 / BCRC 22168 / CBS 111 / JCM 3599 / NBRC 0793 / NRRL Y-1031 F-60-10</strain>
    </source>
</reference>
<accession>K0KYY2</accession>
<protein>
    <submittedName>
        <fullName evidence="2">Secreted protein</fullName>
    </submittedName>
</protein>
<dbReference type="EMBL" id="CAIF01000236">
    <property type="protein sequence ID" value="CCH46278.1"/>
    <property type="molecule type" value="Genomic_DNA"/>
</dbReference>
<feature type="signal peptide" evidence="1">
    <location>
        <begin position="1"/>
        <end position="19"/>
    </location>
</feature>
<keyword evidence="3" id="KW-1185">Reference proteome</keyword>
<dbReference type="Proteomes" id="UP000009328">
    <property type="component" value="Unassembled WGS sequence"/>
</dbReference>
<name>K0KYY2_WICCF</name>
<evidence type="ECO:0000313" key="2">
    <source>
        <dbReference type="EMBL" id="CCH46278.1"/>
    </source>
</evidence>
<dbReference type="InParanoid" id="K0KYY2"/>
<keyword evidence="1" id="KW-0732">Signal</keyword>
<feature type="chain" id="PRO_5003838102" evidence="1">
    <location>
        <begin position="20"/>
        <end position="350"/>
    </location>
</feature>
<comment type="caution">
    <text evidence="2">The sequence shown here is derived from an EMBL/GenBank/DDBJ whole genome shotgun (WGS) entry which is preliminary data.</text>
</comment>
<dbReference type="AlphaFoldDB" id="K0KYY2"/>
<proteinExistence type="predicted"/>
<organism evidence="2 3">
    <name type="scientific">Wickerhamomyces ciferrii (strain ATCC 14091 / BCRC 22168 / CBS 111 / JCM 3599 / NBRC 0793 / NRRL Y-1031 F-60-10)</name>
    <name type="common">Yeast</name>
    <name type="synonym">Pichia ciferrii</name>
    <dbReference type="NCBI Taxonomy" id="1206466"/>
    <lineage>
        <taxon>Eukaryota</taxon>
        <taxon>Fungi</taxon>
        <taxon>Dikarya</taxon>
        <taxon>Ascomycota</taxon>
        <taxon>Saccharomycotina</taxon>
        <taxon>Saccharomycetes</taxon>
        <taxon>Phaffomycetales</taxon>
        <taxon>Wickerhamomycetaceae</taxon>
        <taxon>Wickerhamomyces</taxon>
    </lineage>
</organism>
<sequence>MRLTNIILSSIALAIYGSALPIPIPGSEATDNIEVPSNLLNKTFNIILPVEKSNTPGPYPNPNPNPSNLLNNTFNIKLPQDVSKKPVSNTADVEFPKNLLNNTFNIKLPTEKQDIEIPKNLLNQTFNIKLPVDTQGSSESESDEHPSNLLNTTFNVDISSENPPNLFNKTFNIKLPTIPIDNHEALDIGANGIYDQHTIYAFYDLRDVGLIENDSSYDISSLKAANETGLSIIQQALASDSYAYGKVRAADAHTSPSIIKIALLNDQNDYLVVNDGISNQENNDEGTPSILSSDGLSIKDKLLNTEGWSRVEIPEVDSYVHATYLVVYNPTQHEIDSVLEHVTIPYVDNP</sequence>
<evidence type="ECO:0000256" key="1">
    <source>
        <dbReference type="SAM" id="SignalP"/>
    </source>
</evidence>
<evidence type="ECO:0000313" key="3">
    <source>
        <dbReference type="Proteomes" id="UP000009328"/>
    </source>
</evidence>
<dbReference type="HOGENOM" id="CLU_792750_0_0_1"/>